<organism evidence="2 3">
    <name type="scientific">Pisolithus tinctorius Marx 270</name>
    <dbReference type="NCBI Taxonomy" id="870435"/>
    <lineage>
        <taxon>Eukaryota</taxon>
        <taxon>Fungi</taxon>
        <taxon>Dikarya</taxon>
        <taxon>Basidiomycota</taxon>
        <taxon>Agaricomycotina</taxon>
        <taxon>Agaricomycetes</taxon>
        <taxon>Agaricomycetidae</taxon>
        <taxon>Boletales</taxon>
        <taxon>Sclerodermatineae</taxon>
        <taxon>Pisolithaceae</taxon>
        <taxon>Pisolithus</taxon>
    </lineage>
</organism>
<accession>A0A0C3NKR6</accession>
<evidence type="ECO:0000256" key="1">
    <source>
        <dbReference type="SAM" id="MobiDB-lite"/>
    </source>
</evidence>
<feature type="region of interest" description="Disordered" evidence="1">
    <location>
        <begin position="1"/>
        <end position="31"/>
    </location>
</feature>
<dbReference type="AlphaFoldDB" id="A0A0C3NKR6"/>
<keyword evidence="3" id="KW-1185">Reference proteome</keyword>
<evidence type="ECO:0000313" key="3">
    <source>
        <dbReference type="Proteomes" id="UP000054217"/>
    </source>
</evidence>
<gene>
    <name evidence="2" type="ORF">M404DRAFT_248467</name>
</gene>
<dbReference type="HOGENOM" id="CLU_1611327_0_0_1"/>
<dbReference type="EMBL" id="KN832050">
    <property type="protein sequence ID" value="KIN96245.1"/>
    <property type="molecule type" value="Genomic_DNA"/>
</dbReference>
<reference evidence="3" key="2">
    <citation type="submission" date="2015-01" db="EMBL/GenBank/DDBJ databases">
        <title>Evolutionary Origins and Diversification of the Mycorrhizal Mutualists.</title>
        <authorList>
            <consortium name="DOE Joint Genome Institute"/>
            <consortium name="Mycorrhizal Genomics Consortium"/>
            <person name="Kohler A."/>
            <person name="Kuo A."/>
            <person name="Nagy L.G."/>
            <person name="Floudas D."/>
            <person name="Copeland A."/>
            <person name="Barry K.W."/>
            <person name="Cichocki N."/>
            <person name="Veneault-Fourrey C."/>
            <person name="LaButti K."/>
            <person name="Lindquist E.A."/>
            <person name="Lipzen A."/>
            <person name="Lundell T."/>
            <person name="Morin E."/>
            <person name="Murat C."/>
            <person name="Riley R."/>
            <person name="Ohm R."/>
            <person name="Sun H."/>
            <person name="Tunlid A."/>
            <person name="Henrissat B."/>
            <person name="Grigoriev I.V."/>
            <person name="Hibbett D.S."/>
            <person name="Martin F."/>
        </authorList>
    </citation>
    <scope>NUCLEOTIDE SEQUENCE [LARGE SCALE GENOMIC DNA]</scope>
    <source>
        <strain evidence="3">Marx 270</strain>
    </source>
</reference>
<evidence type="ECO:0000313" key="2">
    <source>
        <dbReference type="EMBL" id="KIN96245.1"/>
    </source>
</evidence>
<dbReference type="OrthoDB" id="3235454at2759"/>
<name>A0A0C3NKR6_PISTI</name>
<reference evidence="2 3" key="1">
    <citation type="submission" date="2014-04" db="EMBL/GenBank/DDBJ databases">
        <authorList>
            <consortium name="DOE Joint Genome Institute"/>
            <person name="Kuo A."/>
            <person name="Kohler A."/>
            <person name="Costa M.D."/>
            <person name="Nagy L.G."/>
            <person name="Floudas D."/>
            <person name="Copeland A."/>
            <person name="Barry K.W."/>
            <person name="Cichocki N."/>
            <person name="Veneault-Fourrey C."/>
            <person name="LaButti K."/>
            <person name="Lindquist E.A."/>
            <person name="Lipzen A."/>
            <person name="Lundell T."/>
            <person name="Morin E."/>
            <person name="Murat C."/>
            <person name="Sun H."/>
            <person name="Tunlid A."/>
            <person name="Henrissat B."/>
            <person name="Grigoriev I.V."/>
            <person name="Hibbett D.S."/>
            <person name="Martin F."/>
            <person name="Nordberg H.P."/>
            <person name="Cantor M.N."/>
            <person name="Hua S.X."/>
        </authorList>
    </citation>
    <scope>NUCLEOTIDE SEQUENCE [LARGE SCALE GENOMIC DNA]</scope>
    <source>
        <strain evidence="2 3">Marx 270</strain>
    </source>
</reference>
<dbReference type="Proteomes" id="UP000054217">
    <property type="component" value="Unassembled WGS sequence"/>
</dbReference>
<dbReference type="InParanoid" id="A0A0C3NKR6"/>
<protein>
    <submittedName>
        <fullName evidence="2">Uncharacterized protein</fullName>
    </submittedName>
</protein>
<sequence length="171" mass="19344">MPSKISVRGIRAIPSAKNGDDHSAQSFKPTRLQDTEDQELELYAKAVAEFKVSWQKHKQERENKVLQAVRTELNGYLSGKRAAMEEVTVKIEKTYQNYLAQTTVVEDNIRAVMVVIVEKQQKLLSLAVQKHQKVIEVGQDVEAAQTEALRHIKTACKDYIALEDVLSAEHD</sequence>
<proteinExistence type="predicted"/>